<evidence type="ECO:0000313" key="2">
    <source>
        <dbReference type="Proteomes" id="UP000621856"/>
    </source>
</evidence>
<comment type="caution">
    <text evidence="1">The sequence shown here is derived from an EMBL/GenBank/DDBJ whole genome shotgun (WGS) entry which is preliminary data.</text>
</comment>
<dbReference type="EMBL" id="BMGZ01000001">
    <property type="protein sequence ID" value="GGH94067.1"/>
    <property type="molecule type" value="Genomic_DNA"/>
</dbReference>
<sequence>MDLVLRRLMPGGKAAPWAVPRPLAENIVRDMRAENEGLSRWLTESDRERMRADTRWWAADAYAHHWSQ</sequence>
<proteinExistence type="predicted"/>
<dbReference type="Proteomes" id="UP000621856">
    <property type="component" value="Unassembled WGS sequence"/>
</dbReference>
<gene>
    <name evidence="1" type="ORF">GCM10011355_07380</name>
</gene>
<accession>A0A8J3A200</accession>
<organism evidence="1 2">
    <name type="scientific">Aquisalinus luteolus</name>
    <dbReference type="NCBI Taxonomy" id="1566827"/>
    <lineage>
        <taxon>Bacteria</taxon>
        <taxon>Pseudomonadati</taxon>
        <taxon>Pseudomonadota</taxon>
        <taxon>Alphaproteobacteria</taxon>
        <taxon>Parvularculales</taxon>
        <taxon>Parvularculaceae</taxon>
        <taxon>Aquisalinus</taxon>
    </lineage>
</organism>
<name>A0A8J3A200_9PROT</name>
<reference evidence="1" key="2">
    <citation type="submission" date="2020-09" db="EMBL/GenBank/DDBJ databases">
        <authorList>
            <person name="Sun Q."/>
            <person name="Zhou Y."/>
        </authorList>
    </citation>
    <scope>NUCLEOTIDE SEQUENCE</scope>
    <source>
        <strain evidence="1">CGMCC 1.14984</strain>
    </source>
</reference>
<protein>
    <submittedName>
        <fullName evidence="1">Uncharacterized protein</fullName>
    </submittedName>
</protein>
<dbReference type="AlphaFoldDB" id="A0A8J3A200"/>
<evidence type="ECO:0000313" key="1">
    <source>
        <dbReference type="EMBL" id="GGH94067.1"/>
    </source>
</evidence>
<reference evidence="1" key="1">
    <citation type="journal article" date="2014" name="Int. J. Syst. Evol. Microbiol.">
        <title>Complete genome sequence of Corynebacterium casei LMG S-19264T (=DSM 44701T), isolated from a smear-ripened cheese.</title>
        <authorList>
            <consortium name="US DOE Joint Genome Institute (JGI-PGF)"/>
            <person name="Walter F."/>
            <person name="Albersmeier A."/>
            <person name="Kalinowski J."/>
            <person name="Ruckert C."/>
        </authorList>
    </citation>
    <scope>NUCLEOTIDE SEQUENCE</scope>
    <source>
        <strain evidence="1">CGMCC 1.14984</strain>
    </source>
</reference>